<gene>
    <name evidence="6" type="ORF">TASK_LOCUS4703</name>
</gene>
<dbReference type="InterPro" id="IPR001895">
    <property type="entry name" value="RASGEF_cat_dom"/>
</dbReference>
<dbReference type="Gene3D" id="1.10.840.10">
    <property type="entry name" value="Ras guanine-nucleotide exchange factors catalytic domain"/>
    <property type="match status" value="1"/>
</dbReference>
<keyword evidence="7" id="KW-1185">Reference proteome</keyword>
<dbReference type="GO" id="GO:0007264">
    <property type="term" value="P:small GTPase-mediated signal transduction"/>
    <property type="evidence" value="ECO:0007669"/>
    <property type="project" value="InterPro"/>
</dbReference>
<dbReference type="InterPro" id="IPR036964">
    <property type="entry name" value="RASGEF_cat_dom_sf"/>
</dbReference>
<dbReference type="PANTHER" id="PTHR23113">
    <property type="entry name" value="GUANINE NUCLEOTIDE EXCHANGE FACTOR"/>
    <property type="match status" value="1"/>
</dbReference>
<dbReference type="EMBL" id="UYRS01018365">
    <property type="protein sequence ID" value="VDK33866.1"/>
    <property type="molecule type" value="Genomic_DNA"/>
</dbReference>
<dbReference type="Proteomes" id="UP000282613">
    <property type="component" value="Unassembled WGS sequence"/>
</dbReference>
<dbReference type="PROSITE" id="PS50009">
    <property type="entry name" value="RASGEF_CAT"/>
    <property type="match status" value="1"/>
</dbReference>
<dbReference type="InterPro" id="IPR023578">
    <property type="entry name" value="Ras_GEF_dom_sf"/>
</dbReference>
<dbReference type="PROSITE" id="PS50212">
    <property type="entry name" value="RASGEF_NTER"/>
    <property type="match status" value="1"/>
</dbReference>
<evidence type="ECO:0000313" key="7">
    <source>
        <dbReference type="Proteomes" id="UP000282613"/>
    </source>
</evidence>
<dbReference type="AlphaFoldDB" id="A0A0R3W400"/>
<dbReference type="STRING" id="60517.A0A0R3W400"/>
<dbReference type="PANTHER" id="PTHR23113:SF99">
    <property type="entry name" value="RASGEF DOMAIN-CONTAINING PROTEIN"/>
    <property type="match status" value="1"/>
</dbReference>
<reference evidence="6 7" key="2">
    <citation type="submission" date="2018-11" db="EMBL/GenBank/DDBJ databases">
        <authorList>
            <consortium name="Pathogen Informatics"/>
        </authorList>
    </citation>
    <scope>NUCLEOTIDE SEQUENCE [LARGE SCALE GENOMIC DNA]</scope>
</reference>
<feature type="domain" description="N-terminal Ras-GEF" evidence="5">
    <location>
        <begin position="1"/>
        <end position="124"/>
    </location>
</feature>
<evidence type="ECO:0000313" key="6">
    <source>
        <dbReference type="EMBL" id="VDK33866.1"/>
    </source>
</evidence>
<evidence type="ECO:0000259" key="4">
    <source>
        <dbReference type="PROSITE" id="PS50009"/>
    </source>
</evidence>
<evidence type="ECO:0000256" key="2">
    <source>
        <dbReference type="PROSITE-ProRule" id="PRU00168"/>
    </source>
</evidence>
<proteinExistence type="predicted"/>
<evidence type="ECO:0000256" key="3">
    <source>
        <dbReference type="SAM" id="MobiDB-lite"/>
    </source>
</evidence>
<sequence length="470" mass="53905">MELSAGTLDDIIQHIIEQDMSRVAVERTDTLLLSFHLYTTVYCLLTTLDAKFWHLCSDSNVYPNEKFKLIRSLTKVLDRWLDNPHVESFYSPPDFLDLKRLLFVVSQWLRVFATNFQPVRRKHSESEAYSQSQLIMRARNFIQSMAQSHQLGLAQAMEETCTKINIVSDRFHLIAGLFREANCDKGGPEVSTEPQPRISAGEGSMRQLSPRHIAEQFTLYDADLFLKVLPSECLNYVRHRPAPTVDSTIRQFNRIYGLVLTTVIETDPSRSVFAAEVSAPSLASLTLSIVPLPLQNDWRKISNNARLQPSSNFTSCQGIDFVFSSGTSFRAEMLSKWISIAAELRALRSFSAFTAVMTALQGYAISSLHETWRYVESHYPEKKEVFHDLSQLLNLEDNKKYARELLDHMYSSYEIGRHQDSRHCIFSTIFRRKINTDYLSVCTTTYFLSAQIITTSSPIHFPIVSNYYNL</sequence>
<evidence type="ECO:0000259" key="5">
    <source>
        <dbReference type="PROSITE" id="PS50212"/>
    </source>
</evidence>
<evidence type="ECO:0000313" key="8">
    <source>
        <dbReference type="WBParaSite" id="TASK_0000470201-mRNA-1"/>
    </source>
</evidence>
<reference evidence="8" key="1">
    <citation type="submission" date="2016-04" db="UniProtKB">
        <authorList>
            <consortium name="WormBaseParasite"/>
        </authorList>
    </citation>
    <scope>IDENTIFICATION</scope>
</reference>
<dbReference type="Gene3D" id="1.20.870.10">
    <property type="entry name" value="Son of sevenless (SoS) protein Chain: S domain 1"/>
    <property type="match status" value="1"/>
</dbReference>
<dbReference type="WBParaSite" id="TASK_0000470201-mRNA-1">
    <property type="protein sequence ID" value="TASK_0000470201-mRNA-1"/>
    <property type="gene ID" value="TASK_0000470201"/>
</dbReference>
<dbReference type="Pfam" id="PF00617">
    <property type="entry name" value="RasGEF"/>
    <property type="match status" value="2"/>
</dbReference>
<dbReference type="GO" id="GO:0005085">
    <property type="term" value="F:guanyl-nucleotide exchange factor activity"/>
    <property type="evidence" value="ECO:0007669"/>
    <property type="project" value="UniProtKB-KW"/>
</dbReference>
<name>A0A0R3W400_TAEAS</name>
<dbReference type="SMART" id="SM00147">
    <property type="entry name" value="RasGEF"/>
    <property type="match status" value="1"/>
</dbReference>
<dbReference type="SUPFAM" id="SSF48366">
    <property type="entry name" value="Ras GEF"/>
    <property type="match status" value="2"/>
</dbReference>
<dbReference type="OrthoDB" id="26687at2759"/>
<keyword evidence="1 2" id="KW-0344">Guanine-nucleotide releasing factor</keyword>
<organism evidence="8">
    <name type="scientific">Taenia asiatica</name>
    <name type="common">Asian tapeworm</name>
    <dbReference type="NCBI Taxonomy" id="60517"/>
    <lineage>
        <taxon>Eukaryota</taxon>
        <taxon>Metazoa</taxon>
        <taxon>Spiralia</taxon>
        <taxon>Lophotrochozoa</taxon>
        <taxon>Platyhelminthes</taxon>
        <taxon>Cestoda</taxon>
        <taxon>Eucestoda</taxon>
        <taxon>Cyclophyllidea</taxon>
        <taxon>Taeniidae</taxon>
        <taxon>Taenia</taxon>
    </lineage>
</organism>
<protein>
    <submittedName>
        <fullName evidence="8">Ras-GEF domain-containing protein</fullName>
    </submittedName>
</protein>
<dbReference type="InterPro" id="IPR000651">
    <property type="entry name" value="Ras-like_Gua-exchang_fac_N"/>
</dbReference>
<feature type="region of interest" description="Disordered" evidence="3">
    <location>
        <begin position="185"/>
        <end position="205"/>
    </location>
</feature>
<accession>A0A0R3W400</accession>
<feature type="domain" description="Ras-GEF" evidence="4">
    <location>
        <begin position="209"/>
        <end position="470"/>
    </location>
</feature>
<dbReference type="InterPro" id="IPR008937">
    <property type="entry name" value="Ras-like_GEF"/>
</dbReference>
<evidence type="ECO:0000256" key="1">
    <source>
        <dbReference type="ARBA" id="ARBA00022658"/>
    </source>
</evidence>